<name>A0AAW0JH96_QUESU</name>
<evidence type="ECO:0000313" key="2">
    <source>
        <dbReference type="EMBL" id="KAK7825751.1"/>
    </source>
</evidence>
<dbReference type="EMBL" id="PKMF04000565">
    <property type="protein sequence ID" value="KAK7825751.1"/>
    <property type="molecule type" value="Genomic_DNA"/>
</dbReference>
<dbReference type="AlphaFoldDB" id="A0AAW0JH96"/>
<feature type="signal peptide" evidence="1">
    <location>
        <begin position="1"/>
        <end position="25"/>
    </location>
</feature>
<organism evidence="2 3">
    <name type="scientific">Quercus suber</name>
    <name type="common">Cork oak</name>
    <dbReference type="NCBI Taxonomy" id="58331"/>
    <lineage>
        <taxon>Eukaryota</taxon>
        <taxon>Viridiplantae</taxon>
        <taxon>Streptophyta</taxon>
        <taxon>Embryophyta</taxon>
        <taxon>Tracheophyta</taxon>
        <taxon>Spermatophyta</taxon>
        <taxon>Magnoliopsida</taxon>
        <taxon>eudicotyledons</taxon>
        <taxon>Gunneridae</taxon>
        <taxon>Pentapetalae</taxon>
        <taxon>rosids</taxon>
        <taxon>fabids</taxon>
        <taxon>Fagales</taxon>
        <taxon>Fagaceae</taxon>
        <taxon>Quercus</taxon>
    </lineage>
</organism>
<evidence type="ECO:0000256" key="1">
    <source>
        <dbReference type="SAM" id="SignalP"/>
    </source>
</evidence>
<evidence type="ECO:0000313" key="3">
    <source>
        <dbReference type="Proteomes" id="UP000237347"/>
    </source>
</evidence>
<accession>A0AAW0JH96</accession>
<feature type="chain" id="PRO_5043676453" evidence="1">
    <location>
        <begin position="26"/>
        <end position="91"/>
    </location>
</feature>
<keyword evidence="1" id="KW-0732">Signal</keyword>
<comment type="caution">
    <text evidence="2">The sequence shown here is derived from an EMBL/GenBank/DDBJ whole genome shotgun (WGS) entry which is preliminary data.</text>
</comment>
<keyword evidence="3" id="KW-1185">Reference proteome</keyword>
<sequence length="91" mass="10017">MDKLGPLWSFLVFVFIFTQKARVNGSTNTAGNDNVMGVIGAIVDNSSRIGKEESVAMKMALEDFCVKFNQSLVLHIRDSQRQPIQAALEGN</sequence>
<gene>
    <name evidence="2" type="ORF">CFP56_032771</name>
</gene>
<proteinExistence type="predicted"/>
<reference evidence="2 3" key="1">
    <citation type="journal article" date="2018" name="Sci. Data">
        <title>The draft genome sequence of cork oak.</title>
        <authorList>
            <person name="Ramos A.M."/>
            <person name="Usie A."/>
            <person name="Barbosa P."/>
            <person name="Barros P.M."/>
            <person name="Capote T."/>
            <person name="Chaves I."/>
            <person name="Simoes F."/>
            <person name="Abreu I."/>
            <person name="Carrasquinho I."/>
            <person name="Faro C."/>
            <person name="Guimaraes J.B."/>
            <person name="Mendonca D."/>
            <person name="Nobrega F."/>
            <person name="Rodrigues L."/>
            <person name="Saibo N.J.M."/>
            <person name="Varela M.C."/>
            <person name="Egas C."/>
            <person name="Matos J."/>
            <person name="Miguel C.M."/>
            <person name="Oliveira M.M."/>
            <person name="Ricardo C.P."/>
            <person name="Goncalves S."/>
        </authorList>
    </citation>
    <scope>NUCLEOTIDE SEQUENCE [LARGE SCALE GENOMIC DNA]</scope>
    <source>
        <strain evidence="3">cv. HL8</strain>
    </source>
</reference>
<dbReference type="Proteomes" id="UP000237347">
    <property type="component" value="Unassembled WGS sequence"/>
</dbReference>
<protein>
    <submittedName>
        <fullName evidence="2">Uncharacterized protein</fullName>
    </submittedName>
</protein>